<feature type="compositionally biased region" description="Low complexity" evidence="1">
    <location>
        <begin position="156"/>
        <end position="170"/>
    </location>
</feature>
<keyword evidence="3" id="KW-1185">Reference proteome</keyword>
<evidence type="ECO:0000313" key="3">
    <source>
        <dbReference type="Proteomes" id="UP001194696"/>
    </source>
</evidence>
<evidence type="ECO:0000256" key="1">
    <source>
        <dbReference type="SAM" id="MobiDB-lite"/>
    </source>
</evidence>
<feature type="compositionally biased region" description="Low complexity" evidence="1">
    <location>
        <begin position="109"/>
        <end position="121"/>
    </location>
</feature>
<feature type="compositionally biased region" description="Polar residues" evidence="1">
    <location>
        <begin position="175"/>
        <end position="186"/>
    </location>
</feature>
<name>A0ABQ7JIS4_9FUNG</name>
<reference evidence="2 3" key="1">
    <citation type="journal article" date="2020" name="Fungal Divers.">
        <title>Resolving the Mortierellaceae phylogeny through synthesis of multi-gene phylogenetics and phylogenomics.</title>
        <authorList>
            <person name="Vandepol N."/>
            <person name="Liber J."/>
            <person name="Desiro A."/>
            <person name="Na H."/>
            <person name="Kennedy M."/>
            <person name="Barry K."/>
            <person name="Grigoriev I.V."/>
            <person name="Miller A.N."/>
            <person name="O'Donnell K."/>
            <person name="Stajich J.E."/>
            <person name="Bonito G."/>
        </authorList>
    </citation>
    <scope>NUCLEOTIDE SEQUENCE [LARGE SCALE GENOMIC DNA]</scope>
    <source>
        <strain evidence="2 3">AD045</strain>
    </source>
</reference>
<evidence type="ECO:0000313" key="2">
    <source>
        <dbReference type="EMBL" id="KAG0275317.1"/>
    </source>
</evidence>
<comment type="caution">
    <text evidence="2">The sequence shown here is derived from an EMBL/GenBank/DDBJ whole genome shotgun (WGS) entry which is preliminary data.</text>
</comment>
<accession>A0ABQ7JIS4</accession>
<sequence>MSDTNFIIAFFALLAAGKTIMIVQCLRNRGHSTLSWSSSSSMTDVETGPEVLVEDPMTQRLVLAGEVTLENDRPVQEMIQIPPPAYTIKDEHLEFENDPPPPSFRDVVPSSPSLFSSLSHPPKLRRKPSRSSSSGSHSYNSTQYHRWSRHQLFRYSPPSMDNSSSSNDAAEPISDSGSGVGSPSMTIEPTILRIPNMARWVAESRRDTYMAFSGSPSLERNSFGFESAYPDSDTYYYHSEPHGSSSTEGGGTMNILPSMGALYPSVIVHM</sequence>
<proteinExistence type="predicted"/>
<protein>
    <submittedName>
        <fullName evidence="2">Uncharacterized protein</fullName>
    </submittedName>
</protein>
<feature type="region of interest" description="Disordered" evidence="1">
    <location>
        <begin position="93"/>
        <end position="143"/>
    </location>
</feature>
<organism evidence="2 3">
    <name type="scientific">Linnemannia gamsii</name>
    <dbReference type="NCBI Taxonomy" id="64522"/>
    <lineage>
        <taxon>Eukaryota</taxon>
        <taxon>Fungi</taxon>
        <taxon>Fungi incertae sedis</taxon>
        <taxon>Mucoromycota</taxon>
        <taxon>Mortierellomycotina</taxon>
        <taxon>Mortierellomycetes</taxon>
        <taxon>Mortierellales</taxon>
        <taxon>Mortierellaceae</taxon>
        <taxon>Linnemannia</taxon>
    </lineage>
</organism>
<feature type="region of interest" description="Disordered" evidence="1">
    <location>
        <begin position="155"/>
        <end position="186"/>
    </location>
</feature>
<dbReference type="Proteomes" id="UP001194696">
    <property type="component" value="Unassembled WGS sequence"/>
</dbReference>
<gene>
    <name evidence="2" type="ORF">BGZ96_003847</name>
</gene>
<dbReference type="EMBL" id="JAAAIM010001871">
    <property type="protein sequence ID" value="KAG0275317.1"/>
    <property type="molecule type" value="Genomic_DNA"/>
</dbReference>